<dbReference type="EMBL" id="JACOGK010000023">
    <property type="protein sequence ID" value="MBC3537278.1"/>
    <property type="molecule type" value="Genomic_DNA"/>
</dbReference>
<dbReference type="CDD" id="cd16010">
    <property type="entry name" value="iPGM"/>
    <property type="match status" value="1"/>
</dbReference>
<dbReference type="SUPFAM" id="SSF53649">
    <property type="entry name" value="Alkaline phosphatase-like"/>
    <property type="match status" value="1"/>
</dbReference>
<dbReference type="GO" id="GO:0004619">
    <property type="term" value="F:phosphoglycerate mutase activity"/>
    <property type="evidence" value="ECO:0007669"/>
    <property type="project" value="UniProtKB-EC"/>
</dbReference>
<comment type="catalytic activity">
    <reaction evidence="1 8">
        <text>(2R)-2-phosphoglycerate = (2R)-3-phosphoglycerate</text>
        <dbReference type="Rhea" id="RHEA:15901"/>
        <dbReference type="ChEBI" id="CHEBI:58272"/>
        <dbReference type="ChEBI" id="CHEBI:58289"/>
        <dbReference type="EC" id="5.4.2.12"/>
    </reaction>
</comment>
<feature type="domain" description="Metalloenzyme" evidence="10">
    <location>
        <begin position="5"/>
        <end position="494"/>
    </location>
</feature>
<feature type="binding site" evidence="8">
    <location>
        <position position="400"/>
    </location>
    <ligand>
        <name>Mn(2+)</name>
        <dbReference type="ChEBI" id="CHEBI:29035"/>
        <label>1</label>
    </ligand>
</feature>
<sequence>MTKKKTVMLVIMDGFGCSDVRANNAVAQASLKVLPKLWQTYPHSYLEASGEAVGLPQGQIGNSEVGHLNIGAGRIVYQALTKITKDIESGAFFKKEALAGAMENAKQHGTALHLMGLVSPGGVHSSEKHLYGLLEMAKQYGLQDVYIHAFLDGRDVLPRSAGAYLQELEDECHRLGVGRIATISGRYYAMDRDKRWDRVEKAYKAVALGEGETASDAQTCLENSYSAGVSDEFVVPTVLCHKPIADGDSVVFFNFRPDRARQLTEAFVSPDFTGFTRPQKLNLYFATMTRYEDSLPVHVVYDKETIVNTLGEVLSKAGKKQLRIAETEKYAHVTYFFNGGNETPYAGEDRILVPSPKVATYDLQPEMNAPIVTDKVVDQIQAGTYDLIVLNFANADMVGHTGVFEAAVKAVETVDTCVGRIVEALQTVQGQLLIIADHGNAERMADPETGSPYTAHTTNHVPCILVSREHQHDHLHDGVLADVAPTLLHLLGMSQPAEMTGTDLLD</sequence>
<dbReference type="Proteomes" id="UP000606870">
    <property type="component" value="Unassembled WGS sequence"/>
</dbReference>
<dbReference type="NCBIfam" id="TIGR01307">
    <property type="entry name" value="pgm_bpd_ind"/>
    <property type="match status" value="1"/>
</dbReference>
<feature type="binding site" evidence="8">
    <location>
        <position position="192"/>
    </location>
    <ligand>
        <name>substrate</name>
    </ligand>
</feature>
<evidence type="ECO:0000313" key="12">
    <source>
        <dbReference type="EMBL" id="MBC3537278.1"/>
    </source>
</evidence>
<name>A0ABR6VJK7_9FIRM</name>
<comment type="caution">
    <text evidence="12">The sequence shown here is derived from an EMBL/GenBank/DDBJ whole genome shotgun (WGS) entry which is preliminary data.</text>
</comment>
<evidence type="ECO:0000256" key="7">
    <source>
        <dbReference type="ARBA" id="ARBA00023235"/>
    </source>
</evidence>
<comment type="subunit">
    <text evidence="8">Monomer.</text>
</comment>
<feature type="binding site" evidence="8">
    <location>
        <position position="329"/>
    </location>
    <ligand>
        <name>substrate</name>
    </ligand>
</feature>
<feature type="binding site" evidence="8">
    <location>
        <position position="456"/>
    </location>
    <ligand>
        <name>Mn(2+)</name>
        <dbReference type="ChEBI" id="CHEBI:29035"/>
        <label>1</label>
    </ligand>
</feature>
<evidence type="ECO:0000256" key="9">
    <source>
        <dbReference type="NCBIfam" id="TIGR01307"/>
    </source>
</evidence>
<keyword evidence="13" id="KW-1185">Reference proteome</keyword>
<evidence type="ECO:0000313" key="13">
    <source>
        <dbReference type="Proteomes" id="UP000606870"/>
    </source>
</evidence>
<dbReference type="PIRSF" id="PIRSF001492">
    <property type="entry name" value="IPGAM"/>
    <property type="match status" value="1"/>
</dbReference>
<protein>
    <recommendedName>
        <fullName evidence="8 9">2,3-bisphosphoglycerate-independent phosphoglycerate mutase</fullName>
        <shortName evidence="8">BPG-independent PGAM</shortName>
        <shortName evidence="8">Phosphoglyceromutase</shortName>
        <shortName evidence="8">iPGM</shortName>
        <ecNumber evidence="8 9">5.4.2.12</ecNumber>
    </recommendedName>
</protein>
<dbReference type="EC" id="5.4.2.12" evidence="8 9"/>
<feature type="binding site" evidence="8">
    <location>
        <position position="124"/>
    </location>
    <ligand>
        <name>substrate</name>
    </ligand>
</feature>
<keyword evidence="6 8" id="KW-0464">Manganese</keyword>
<evidence type="ECO:0000256" key="3">
    <source>
        <dbReference type="ARBA" id="ARBA00008819"/>
    </source>
</evidence>
<comment type="cofactor">
    <cofactor evidence="8">
        <name>Mn(2+)</name>
        <dbReference type="ChEBI" id="CHEBI:29035"/>
    </cofactor>
    <text evidence="8">Binds 2 manganese ions per subunit.</text>
</comment>
<dbReference type="Gene3D" id="3.40.720.10">
    <property type="entry name" value="Alkaline Phosphatase, subunit A"/>
    <property type="match status" value="1"/>
</dbReference>
<evidence type="ECO:0000256" key="8">
    <source>
        <dbReference type="HAMAP-Rule" id="MF_01038"/>
    </source>
</evidence>
<keyword evidence="4 8" id="KW-0479">Metal-binding</keyword>
<feature type="binding site" evidence="8">
    <location>
        <position position="63"/>
    </location>
    <ligand>
        <name>Mn(2+)</name>
        <dbReference type="ChEBI" id="CHEBI:29035"/>
        <label>2</label>
    </ligand>
</feature>
<dbReference type="Pfam" id="PF01676">
    <property type="entry name" value="Metalloenzyme"/>
    <property type="match status" value="1"/>
</dbReference>
<dbReference type="RefSeq" id="WP_186503547.1">
    <property type="nucleotide sequence ID" value="NZ_JACOGK010000023.1"/>
</dbReference>
<reference evidence="12 13" key="1">
    <citation type="submission" date="2020-08" db="EMBL/GenBank/DDBJ databases">
        <authorList>
            <person name="Liu C."/>
            <person name="Sun Q."/>
        </authorList>
    </citation>
    <scope>NUCLEOTIDE SEQUENCE [LARGE SCALE GENOMIC DNA]</scope>
    <source>
        <strain evidence="12 13">NSJ-59</strain>
    </source>
</reference>
<accession>A0ABR6VJK7</accession>
<dbReference type="InterPro" id="IPR036646">
    <property type="entry name" value="PGAM_B_sf"/>
</dbReference>
<comment type="pathway">
    <text evidence="2 8">Carbohydrate degradation; glycolysis; pyruvate from D-glyceraldehyde 3-phosphate: step 3/5.</text>
</comment>
<feature type="binding site" evidence="8">
    <location>
        <begin position="154"/>
        <end position="155"/>
    </location>
    <ligand>
        <name>substrate</name>
    </ligand>
</feature>
<evidence type="ECO:0000256" key="1">
    <source>
        <dbReference type="ARBA" id="ARBA00000370"/>
    </source>
</evidence>
<evidence type="ECO:0000256" key="6">
    <source>
        <dbReference type="ARBA" id="ARBA00023211"/>
    </source>
</evidence>
<evidence type="ECO:0000256" key="4">
    <source>
        <dbReference type="ARBA" id="ARBA00022723"/>
    </source>
</evidence>
<dbReference type="HAMAP" id="MF_01038">
    <property type="entry name" value="GpmI"/>
    <property type="match status" value="1"/>
</dbReference>
<dbReference type="InterPro" id="IPR011258">
    <property type="entry name" value="BPG-indep_PGM_N"/>
</dbReference>
<dbReference type="InterPro" id="IPR006124">
    <property type="entry name" value="Metalloenzyme"/>
</dbReference>
<feature type="binding site" evidence="8">
    <location>
        <position position="186"/>
    </location>
    <ligand>
        <name>substrate</name>
    </ligand>
</feature>
<keyword evidence="5 8" id="KW-0324">Glycolysis</keyword>
<dbReference type="Gene3D" id="3.40.1450.10">
    <property type="entry name" value="BPG-independent phosphoglycerate mutase, domain B"/>
    <property type="match status" value="1"/>
</dbReference>
<dbReference type="PANTHER" id="PTHR31637">
    <property type="entry name" value="2,3-BISPHOSPHOGLYCERATE-INDEPENDENT PHOSPHOGLYCERATE MUTASE"/>
    <property type="match status" value="1"/>
</dbReference>
<feature type="domain" description="BPG-independent PGAM N-terminal" evidence="11">
    <location>
        <begin position="83"/>
        <end position="292"/>
    </location>
</feature>
<evidence type="ECO:0000259" key="11">
    <source>
        <dbReference type="Pfam" id="PF06415"/>
    </source>
</evidence>
<feature type="active site" description="Phosphoserine intermediate" evidence="8">
    <location>
        <position position="63"/>
    </location>
</feature>
<dbReference type="InterPro" id="IPR017850">
    <property type="entry name" value="Alkaline_phosphatase_core_sf"/>
</dbReference>
<comment type="function">
    <text evidence="8">Catalyzes the interconversion of 2-phosphoglycerate and 3-phosphoglycerate.</text>
</comment>
<evidence type="ECO:0000259" key="10">
    <source>
        <dbReference type="Pfam" id="PF01676"/>
    </source>
</evidence>
<dbReference type="Pfam" id="PF06415">
    <property type="entry name" value="iPGM_N"/>
    <property type="match status" value="1"/>
</dbReference>
<feature type="binding site" evidence="8">
    <location>
        <position position="13"/>
    </location>
    <ligand>
        <name>Mn(2+)</name>
        <dbReference type="ChEBI" id="CHEBI:29035"/>
        <label>2</label>
    </ligand>
</feature>
<gene>
    <name evidence="8" type="primary">gpmI</name>
    <name evidence="12" type="ORF">H8J70_08435</name>
</gene>
<dbReference type="SUPFAM" id="SSF64158">
    <property type="entry name" value="2,3-Bisphosphoglycerate-independent phosphoglycerate mutase, substrate-binding domain"/>
    <property type="match status" value="1"/>
</dbReference>
<evidence type="ECO:0000256" key="2">
    <source>
        <dbReference type="ARBA" id="ARBA00004798"/>
    </source>
</evidence>
<feature type="binding site" evidence="8">
    <location>
        <begin position="256"/>
        <end position="259"/>
    </location>
    <ligand>
        <name>substrate</name>
    </ligand>
</feature>
<dbReference type="PANTHER" id="PTHR31637:SF0">
    <property type="entry name" value="2,3-BISPHOSPHOGLYCERATE-INDEPENDENT PHOSPHOGLYCERATE MUTASE"/>
    <property type="match status" value="1"/>
</dbReference>
<proteinExistence type="inferred from homology"/>
<comment type="similarity">
    <text evidence="3 8">Belongs to the BPG-independent phosphoglycerate mutase family.</text>
</comment>
<evidence type="ECO:0000256" key="5">
    <source>
        <dbReference type="ARBA" id="ARBA00023152"/>
    </source>
</evidence>
<dbReference type="InterPro" id="IPR005995">
    <property type="entry name" value="Pgm_bpd_ind"/>
</dbReference>
<organism evidence="12 13">
    <name type="scientific">Megasphaera hominis</name>
    <dbReference type="NCBI Taxonomy" id="159836"/>
    <lineage>
        <taxon>Bacteria</taxon>
        <taxon>Bacillati</taxon>
        <taxon>Bacillota</taxon>
        <taxon>Negativicutes</taxon>
        <taxon>Veillonellales</taxon>
        <taxon>Veillonellaceae</taxon>
        <taxon>Megasphaera</taxon>
    </lineage>
</organism>
<feature type="binding site" evidence="8">
    <location>
        <position position="396"/>
    </location>
    <ligand>
        <name>Mn(2+)</name>
        <dbReference type="ChEBI" id="CHEBI:29035"/>
        <label>1</label>
    </ligand>
</feature>
<feature type="binding site" evidence="8">
    <location>
        <position position="437"/>
    </location>
    <ligand>
        <name>Mn(2+)</name>
        <dbReference type="ChEBI" id="CHEBI:29035"/>
        <label>2</label>
    </ligand>
</feature>
<feature type="binding site" evidence="8">
    <location>
        <position position="438"/>
    </location>
    <ligand>
        <name>Mn(2+)</name>
        <dbReference type="ChEBI" id="CHEBI:29035"/>
        <label>2</label>
    </ligand>
</feature>
<keyword evidence="7 8" id="KW-0413">Isomerase</keyword>